<gene>
    <name evidence="2" type="ORF">I6I10_04785</name>
    <name evidence="3" type="ORF">I6J21_10765</name>
</gene>
<sequence>MGLNYRQRKKTGKDSWINISGSGASFSKRIGPVTFNSRGGFYVNLPGGMHYRGRWKK</sequence>
<dbReference type="GeneID" id="92760955"/>
<dbReference type="Proteomes" id="UP000617681">
    <property type="component" value="Chromosome"/>
</dbReference>
<evidence type="ECO:0000259" key="1">
    <source>
        <dbReference type="Pfam" id="PF14020"/>
    </source>
</evidence>
<dbReference type="Proteomes" id="UP000596145">
    <property type="component" value="Chromosome"/>
</dbReference>
<dbReference type="EMBL" id="CP066007">
    <property type="protein sequence ID" value="QQB47224.1"/>
    <property type="molecule type" value="Genomic_DNA"/>
</dbReference>
<dbReference type="AlphaFoldDB" id="A0A7T4EH03"/>
<dbReference type="Pfam" id="PF14020">
    <property type="entry name" value="DUF4236"/>
    <property type="match status" value="1"/>
</dbReference>
<dbReference type="RefSeq" id="WP_005388727.1">
    <property type="nucleotide sequence ID" value="NZ_CP066007.1"/>
</dbReference>
<reference evidence="2 4" key="1">
    <citation type="submission" date="2020-12" db="EMBL/GenBank/DDBJ databases">
        <title>FDA dAtabase for Regulatory Grade micrObial Sequences (FDA-ARGOS): Supporting development and validation of Infectious Disease Dx tests.</title>
        <authorList>
            <person name="Sproer C."/>
            <person name="Gronow S."/>
            <person name="Severitt S."/>
            <person name="Schroder I."/>
            <person name="Tallon L."/>
            <person name="Sadzewicz L."/>
            <person name="Zhao X."/>
            <person name="Boylan J."/>
            <person name="Ott S."/>
            <person name="Bowen H."/>
            <person name="Vavikolanu K."/>
            <person name="Mehta A."/>
            <person name="Aluvathingal J."/>
            <person name="Nadendla S."/>
            <person name="Lowell S."/>
            <person name="Myers T."/>
            <person name="Yan Y."/>
            <person name="Sichtig H."/>
        </authorList>
    </citation>
    <scope>NUCLEOTIDE SEQUENCE [LARGE SCALE GENOMIC DNA]</scope>
    <source>
        <strain evidence="2 4">FDAARGOS_1053</strain>
        <strain evidence="3">FDAARGOS_1191</strain>
    </source>
</reference>
<dbReference type="EMBL" id="CP069534">
    <property type="protein sequence ID" value="QRP70235.1"/>
    <property type="molecule type" value="Genomic_DNA"/>
</dbReference>
<evidence type="ECO:0000313" key="4">
    <source>
        <dbReference type="Proteomes" id="UP000596145"/>
    </source>
</evidence>
<evidence type="ECO:0000313" key="2">
    <source>
        <dbReference type="EMBL" id="QQB47224.1"/>
    </source>
</evidence>
<dbReference type="InterPro" id="IPR025330">
    <property type="entry name" value="DUF4236"/>
</dbReference>
<evidence type="ECO:0000313" key="3">
    <source>
        <dbReference type="EMBL" id="QRP70235.1"/>
    </source>
</evidence>
<accession>A0A7T4EH03</accession>
<protein>
    <submittedName>
        <fullName evidence="2">DUF4236 domain-containing protein</fullName>
    </submittedName>
</protein>
<feature type="domain" description="DUF4236" evidence="1">
    <location>
        <begin position="3"/>
        <end position="52"/>
    </location>
</feature>
<organism evidence="2 4">
    <name type="scientific">Corynebacterium glucuronolyticum</name>
    <dbReference type="NCBI Taxonomy" id="39791"/>
    <lineage>
        <taxon>Bacteria</taxon>
        <taxon>Bacillati</taxon>
        <taxon>Actinomycetota</taxon>
        <taxon>Actinomycetes</taxon>
        <taxon>Mycobacteriales</taxon>
        <taxon>Corynebacteriaceae</taxon>
        <taxon>Corynebacterium</taxon>
    </lineage>
</organism>
<name>A0A7T4EH03_9CORY</name>
<dbReference type="OrthoDB" id="3297468at2"/>
<proteinExistence type="predicted"/>